<dbReference type="RefSeq" id="WP_161967870.1">
    <property type="nucleotide sequence ID" value="NZ_NIDE01000014.1"/>
</dbReference>
<keyword evidence="3" id="KW-1185">Reference proteome</keyword>
<proteinExistence type="predicted"/>
<evidence type="ECO:0000259" key="1">
    <source>
        <dbReference type="Pfam" id="PF13243"/>
    </source>
</evidence>
<dbReference type="Proteomes" id="UP000214646">
    <property type="component" value="Unassembled WGS sequence"/>
</dbReference>
<comment type="caution">
    <text evidence="2">The sequence shown here is derived from an EMBL/GenBank/DDBJ whole genome shotgun (WGS) entry which is preliminary data.</text>
</comment>
<dbReference type="EMBL" id="NIDE01000014">
    <property type="protein sequence ID" value="OWK38669.1"/>
    <property type="molecule type" value="Genomic_DNA"/>
</dbReference>
<dbReference type="InterPro" id="IPR032696">
    <property type="entry name" value="SQ_cyclase_C"/>
</dbReference>
<evidence type="ECO:0000313" key="3">
    <source>
        <dbReference type="Proteomes" id="UP000214646"/>
    </source>
</evidence>
<gene>
    <name evidence="2" type="ORF">FRUB_07789</name>
</gene>
<reference evidence="3" key="1">
    <citation type="submission" date="2017-06" db="EMBL/GenBank/DDBJ databases">
        <title>Genome analysis of Fimbriiglobus ruber SP5, the first member of the order Planctomycetales with confirmed chitinolytic capability.</title>
        <authorList>
            <person name="Ravin N.V."/>
            <person name="Rakitin A.L."/>
            <person name="Ivanova A.A."/>
            <person name="Beletsky A.V."/>
            <person name="Kulichevskaya I.S."/>
            <person name="Mardanov A.V."/>
            <person name="Dedysh S.N."/>
        </authorList>
    </citation>
    <scope>NUCLEOTIDE SEQUENCE [LARGE SCALE GENOMIC DNA]</scope>
    <source>
        <strain evidence="3">SP5</strain>
    </source>
</reference>
<dbReference type="Gene3D" id="1.50.10.20">
    <property type="match status" value="2"/>
</dbReference>
<name>A0A225DN69_9BACT</name>
<dbReference type="Pfam" id="PF13243">
    <property type="entry name" value="SQHop_cyclase_C"/>
    <property type="match status" value="1"/>
</dbReference>
<dbReference type="InterPro" id="IPR008930">
    <property type="entry name" value="Terpenoid_cyclase/PrenylTrfase"/>
</dbReference>
<sequence>MLPLVIAFGFAIPLPPAKVDPVRAAVVAAVPKLIAGAEGHAEQKTCFACHNQATPTLALTAVRDRGLDIPKKFFASQAEHVAEFLSSNKERFRDGRGTGGQAATAGYALFTLELAGHQPDDTTAAVAEYLLKYQSNRDHWRTTSDRPPTEASHFTTTYLAIRGLKVWGAKADRERIDKRIESARTWLVKTPAKDTEDRVFRLLAMKEARADEKELAAASWDLLKTQRADGGWGQLDSLASDAYATGSALYALNHAGGLKVDSPAYRAGVSYLVKTQLADGTWLVKTRSRPFQPYYESGFPHEKDQFISISASGWATAAIAAAMGK</sequence>
<protein>
    <submittedName>
        <fullName evidence="2">Ankyrin repeat protein</fullName>
    </submittedName>
</protein>
<dbReference type="AlphaFoldDB" id="A0A225DN69"/>
<feature type="domain" description="Squalene cyclase C-terminal" evidence="1">
    <location>
        <begin position="187"/>
        <end position="290"/>
    </location>
</feature>
<evidence type="ECO:0000313" key="2">
    <source>
        <dbReference type="EMBL" id="OWK38669.1"/>
    </source>
</evidence>
<dbReference type="OrthoDB" id="263958at2"/>
<organism evidence="2 3">
    <name type="scientific">Fimbriiglobus ruber</name>
    <dbReference type="NCBI Taxonomy" id="1908690"/>
    <lineage>
        <taxon>Bacteria</taxon>
        <taxon>Pseudomonadati</taxon>
        <taxon>Planctomycetota</taxon>
        <taxon>Planctomycetia</taxon>
        <taxon>Gemmatales</taxon>
        <taxon>Gemmataceae</taxon>
        <taxon>Fimbriiglobus</taxon>
    </lineage>
</organism>
<accession>A0A225DN69</accession>
<dbReference type="SUPFAM" id="SSF48239">
    <property type="entry name" value="Terpenoid cyclases/Protein prenyltransferases"/>
    <property type="match status" value="1"/>
</dbReference>